<evidence type="ECO:0000313" key="3">
    <source>
        <dbReference type="EMBL" id="RKH62043.1"/>
    </source>
</evidence>
<feature type="non-terminal residue" evidence="3">
    <location>
        <position position="73"/>
    </location>
</feature>
<dbReference type="CDD" id="cd00156">
    <property type="entry name" value="REC"/>
    <property type="match status" value="1"/>
</dbReference>
<sequence length="73" mass="7827">MKTLLLAESHPPTLEHLTGLLSQAGYTVRAVSDAVMALEHFSADNPDVVVLGVDLPHVEGQHVVHLLRAHSQG</sequence>
<evidence type="ECO:0000259" key="2">
    <source>
        <dbReference type="PROSITE" id="PS50110"/>
    </source>
</evidence>
<dbReference type="Proteomes" id="UP000272888">
    <property type="component" value="Unassembled WGS sequence"/>
</dbReference>
<accession>A0A3A8Q0A0</accession>
<dbReference type="GO" id="GO:0000160">
    <property type="term" value="P:phosphorelay signal transduction system"/>
    <property type="evidence" value="ECO:0007669"/>
    <property type="project" value="InterPro"/>
</dbReference>
<comment type="caution">
    <text evidence="1">Lacks conserved residue(s) required for the propagation of feature annotation.</text>
</comment>
<dbReference type="InterPro" id="IPR001789">
    <property type="entry name" value="Sig_transdc_resp-reg_receiver"/>
</dbReference>
<keyword evidence="4" id="KW-1185">Reference proteome</keyword>
<dbReference type="Pfam" id="PF00072">
    <property type="entry name" value="Response_reg"/>
    <property type="match status" value="1"/>
</dbReference>
<name>A0A3A8Q0A0_9BACT</name>
<dbReference type="RefSeq" id="WP_147451124.1">
    <property type="nucleotide sequence ID" value="NZ_RAWB01000085.1"/>
</dbReference>
<dbReference type="EMBL" id="RAWB01000085">
    <property type="protein sequence ID" value="RKH62043.1"/>
    <property type="molecule type" value="Genomic_DNA"/>
</dbReference>
<feature type="domain" description="Response regulatory" evidence="2">
    <location>
        <begin position="3"/>
        <end position="73"/>
    </location>
</feature>
<reference evidence="4" key="1">
    <citation type="submission" date="2018-09" db="EMBL/GenBank/DDBJ databases">
        <authorList>
            <person name="Livingstone P.G."/>
            <person name="Whitworth D.E."/>
        </authorList>
    </citation>
    <scope>NUCLEOTIDE SEQUENCE [LARGE SCALE GENOMIC DNA]</scope>
    <source>
        <strain evidence="4">CA051B</strain>
    </source>
</reference>
<dbReference type="SUPFAM" id="SSF52172">
    <property type="entry name" value="CheY-like"/>
    <property type="match status" value="1"/>
</dbReference>
<organism evidence="3 4">
    <name type="scientific">Corallococcus llansteffanensis</name>
    <dbReference type="NCBI Taxonomy" id="2316731"/>
    <lineage>
        <taxon>Bacteria</taxon>
        <taxon>Pseudomonadati</taxon>
        <taxon>Myxococcota</taxon>
        <taxon>Myxococcia</taxon>
        <taxon>Myxococcales</taxon>
        <taxon>Cystobacterineae</taxon>
        <taxon>Myxococcaceae</taxon>
        <taxon>Corallococcus</taxon>
    </lineage>
</organism>
<dbReference type="AlphaFoldDB" id="A0A3A8Q0A0"/>
<evidence type="ECO:0000256" key="1">
    <source>
        <dbReference type="PROSITE-ProRule" id="PRU00169"/>
    </source>
</evidence>
<evidence type="ECO:0000313" key="4">
    <source>
        <dbReference type="Proteomes" id="UP000272888"/>
    </source>
</evidence>
<protein>
    <submittedName>
        <fullName evidence="3">Response regulator</fullName>
    </submittedName>
</protein>
<dbReference type="InterPro" id="IPR011006">
    <property type="entry name" value="CheY-like_superfamily"/>
</dbReference>
<comment type="caution">
    <text evidence="3">The sequence shown here is derived from an EMBL/GenBank/DDBJ whole genome shotgun (WGS) entry which is preliminary data.</text>
</comment>
<dbReference type="Gene3D" id="3.40.50.2300">
    <property type="match status" value="1"/>
</dbReference>
<proteinExistence type="predicted"/>
<dbReference type="PROSITE" id="PS50110">
    <property type="entry name" value="RESPONSE_REGULATORY"/>
    <property type="match status" value="1"/>
</dbReference>
<gene>
    <name evidence="3" type="ORF">D7V93_10700</name>
</gene>